<name>A0A1X6P881_PORUM</name>
<sequence length="203" mass="22398">MSSFGAETPVACPSRCFLAVFWDGLGWCGRAPTGLPFLCQCLPAAAPAARQRATTGPPVAAAVDWALGGETHALPGQGVEGVFVDKRSVFIPKDSLTYLEKILFTKFFWCGLEDWRFNLSHVLEFSDGACWTRDGLIDTFVGELSDELPPVSPMKPYRVRAARMVANFWDHHKASEVFACQEHDWDGSASLYVQSHPLYCSYA</sequence>
<dbReference type="Proteomes" id="UP000218209">
    <property type="component" value="Unassembled WGS sequence"/>
</dbReference>
<protein>
    <submittedName>
        <fullName evidence="1">Uncharacterized protein</fullName>
    </submittedName>
</protein>
<evidence type="ECO:0000313" key="2">
    <source>
        <dbReference type="Proteomes" id="UP000218209"/>
    </source>
</evidence>
<proteinExistence type="predicted"/>
<organism evidence="1 2">
    <name type="scientific">Porphyra umbilicalis</name>
    <name type="common">Purple laver</name>
    <name type="synonym">Red alga</name>
    <dbReference type="NCBI Taxonomy" id="2786"/>
    <lineage>
        <taxon>Eukaryota</taxon>
        <taxon>Rhodophyta</taxon>
        <taxon>Bangiophyceae</taxon>
        <taxon>Bangiales</taxon>
        <taxon>Bangiaceae</taxon>
        <taxon>Porphyra</taxon>
    </lineage>
</organism>
<keyword evidence="2" id="KW-1185">Reference proteome</keyword>
<gene>
    <name evidence="1" type="ORF">BU14_0167s0027</name>
</gene>
<dbReference type="EMBL" id="KV918850">
    <property type="protein sequence ID" value="OSX76955.1"/>
    <property type="molecule type" value="Genomic_DNA"/>
</dbReference>
<dbReference type="AlphaFoldDB" id="A0A1X6P881"/>
<evidence type="ECO:0000313" key="1">
    <source>
        <dbReference type="EMBL" id="OSX76955.1"/>
    </source>
</evidence>
<reference evidence="1 2" key="1">
    <citation type="submission" date="2017-03" db="EMBL/GenBank/DDBJ databases">
        <title>WGS assembly of Porphyra umbilicalis.</title>
        <authorList>
            <person name="Brawley S.H."/>
            <person name="Blouin N.A."/>
            <person name="Ficko-Blean E."/>
            <person name="Wheeler G.L."/>
            <person name="Lohr M."/>
            <person name="Goodson H.V."/>
            <person name="Jenkins J.W."/>
            <person name="Blaby-Haas C.E."/>
            <person name="Helliwell K.E."/>
            <person name="Chan C."/>
            <person name="Marriage T."/>
            <person name="Bhattacharya D."/>
            <person name="Klein A.S."/>
            <person name="Badis Y."/>
            <person name="Brodie J."/>
            <person name="Cao Y."/>
            <person name="Collen J."/>
            <person name="Dittami S.M."/>
            <person name="Gachon C.M."/>
            <person name="Green B.R."/>
            <person name="Karpowicz S."/>
            <person name="Kim J.W."/>
            <person name="Kudahl U."/>
            <person name="Lin S."/>
            <person name="Michel G."/>
            <person name="Mittag M."/>
            <person name="Olson B.J."/>
            <person name="Pangilinan J."/>
            <person name="Peng Y."/>
            <person name="Qiu H."/>
            <person name="Shu S."/>
            <person name="Singer J.T."/>
            <person name="Smith A.G."/>
            <person name="Sprecher B.N."/>
            <person name="Wagner V."/>
            <person name="Wang W."/>
            <person name="Wang Z.-Y."/>
            <person name="Yan J."/>
            <person name="Yarish C."/>
            <person name="Zoeuner-Riek S."/>
            <person name="Zhuang Y."/>
            <person name="Zou Y."/>
            <person name="Lindquist E.A."/>
            <person name="Grimwood J."/>
            <person name="Barry K."/>
            <person name="Rokhsar D.S."/>
            <person name="Schmutz J."/>
            <person name="Stiller J.W."/>
            <person name="Grossman A.R."/>
            <person name="Prochnik S.E."/>
        </authorList>
    </citation>
    <scope>NUCLEOTIDE SEQUENCE [LARGE SCALE GENOMIC DNA]</scope>
    <source>
        <strain evidence="1">4086291</strain>
    </source>
</reference>
<accession>A0A1X6P881</accession>